<dbReference type="EMBL" id="FN393082">
    <property type="protein sequence ID" value="CAY81813.1"/>
    <property type="molecule type" value="Genomic_DNA"/>
</dbReference>
<sequence length="108" mass="13446">MKKKDRDSVFHRNIEIFITILINVVILKSFLLISSWVILVLLLVINDLPMYCYHHSLTYFLGCSKQTYFHRLGYPMQKLRHLLYFYYCYFLPRWKPRRRLTYHRYHPK</sequence>
<organism evidence="2 3">
    <name type="scientific">Saccharomyces cerevisiae (strain Lalvin EC1118 / Prise de mousse)</name>
    <name type="common">Baker's yeast</name>
    <dbReference type="NCBI Taxonomy" id="643680"/>
    <lineage>
        <taxon>Eukaryota</taxon>
        <taxon>Fungi</taxon>
        <taxon>Dikarya</taxon>
        <taxon>Ascomycota</taxon>
        <taxon>Saccharomycotina</taxon>
        <taxon>Saccharomycetes</taxon>
        <taxon>Saccharomycetales</taxon>
        <taxon>Saccharomycetaceae</taxon>
        <taxon>Saccharomyces</taxon>
    </lineage>
</organism>
<accession>C8ZEJ7</accession>
<feature type="transmembrane region" description="Helical" evidence="1">
    <location>
        <begin position="20"/>
        <end position="45"/>
    </location>
</feature>
<dbReference type="HOGENOM" id="CLU_2199049_0_0_1"/>
<gene>
    <name evidence="2" type="ORF">EC1118_1M3_1453g</name>
</gene>
<evidence type="ECO:0000256" key="1">
    <source>
        <dbReference type="SAM" id="Phobius"/>
    </source>
</evidence>
<keyword evidence="1" id="KW-0812">Transmembrane</keyword>
<dbReference type="AlphaFoldDB" id="C8ZEJ7"/>
<evidence type="ECO:0000313" key="2">
    <source>
        <dbReference type="EMBL" id="CAY81813.1"/>
    </source>
</evidence>
<protein>
    <submittedName>
        <fullName evidence="2">EC1118_1M3_1453p</fullName>
    </submittedName>
</protein>
<proteinExistence type="predicted"/>
<dbReference type="SMR" id="C8ZEJ7"/>
<keyword evidence="1" id="KW-1133">Transmembrane helix</keyword>
<evidence type="ECO:0000313" key="3">
    <source>
        <dbReference type="Proteomes" id="UP000000286"/>
    </source>
</evidence>
<name>C8ZEJ7_YEAS8</name>
<dbReference type="Proteomes" id="UP000000286">
    <property type="component" value="Chromosome XIII"/>
</dbReference>
<reference evidence="2 3" key="1">
    <citation type="journal article" date="2009" name="Proc. Natl. Acad. Sci. U.S.A.">
        <title>Eukaryote-to-eukaryote gene transfer events revealed by the genome sequence of the wine yeast Saccharomyces cerevisiae EC1118.</title>
        <authorList>
            <person name="Novo M."/>
            <person name="Bigey F."/>
            <person name="Beyne E."/>
            <person name="Galeote V."/>
            <person name="Gavory F."/>
            <person name="Mallet S."/>
            <person name="Cambot B."/>
            <person name="Legras J.L."/>
            <person name="Wincker P."/>
            <person name="Casaregola S."/>
            <person name="Dequin S."/>
        </authorList>
    </citation>
    <scope>NUCLEOTIDE SEQUENCE [LARGE SCALE GENOMIC DNA]</scope>
    <source>
        <strain evidence="3">Lalvin EC1118 / Prise de mousse</strain>
    </source>
</reference>
<keyword evidence="1" id="KW-0472">Membrane</keyword>